<feature type="domain" description="ABM" evidence="1">
    <location>
        <begin position="5"/>
        <end position="99"/>
    </location>
</feature>
<proteinExistence type="predicted"/>
<name>A0A0J6IES0_9PSED</name>
<evidence type="ECO:0000313" key="3">
    <source>
        <dbReference type="Proteomes" id="UP000036325"/>
    </source>
</evidence>
<dbReference type="EMBL" id="JYLF01000005">
    <property type="protein sequence ID" value="KMN13125.1"/>
    <property type="molecule type" value="Genomic_DNA"/>
</dbReference>
<evidence type="ECO:0000259" key="1">
    <source>
        <dbReference type="PROSITE" id="PS51725"/>
    </source>
</evidence>
<dbReference type="PANTHER" id="PTHR33336">
    <property type="entry name" value="QUINOL MONOOXYGENASE YGIN-RELATED"/>
    <property type="match status" value="1"/>
</dbReference>
<accession>A0A0J6LR97</accession>
<dbReference type="InterPro" id="IPR007138">
    <property type="entry name" value="ABM_dom"/>
</dbReference>
<dbReference type="InterPro" id="IPR050744">
    <property type="entry name" value="AI-2_Isomerase_LsrG"/>
</dbReference>
<dbReference type="Gene3D" id="3.30.70.100">
    <property type="match status" value="1"/>
</dbReference>
<comment type="caution">
    <text evidence="2">The sequence shown here is derived from an EMBL/GenBank/DDBJ whole genome shotgun (WGS) entry which is preliminary data.</text>
</comment>
<sequence length="103" mass="11515">MSNIIKIVATLRAKPGKGQHLKQVLLACVEGSRAEPGCLFYDLHVDRSDAERFVFIEGWKDMAAIEHHKTTAHYLTMGKAAADLVDTREVLQLDEVSEPAVRR</sequence>
<organism evidence="2 3">
    <name type="scientific">Pseudomonas weihenstephanensis</name>
    <dbReference type="NCBI Taxonomy" id="1608994"/>
    <lineage>
        <taxon>Bacteria</taxon>
        <taxon>Pseudomonadati</taxon>
        <taxon>Pseudomonadota</taxon>
        <taxon>Gammaproteobacteria</taxon>
        <taxon>Pseudomonadales</taxon>
        <taxon>Pseudomonadaceae</taxon>
        <taxon>Pseudomonas</taxon>
    </lineage>
</organism>
<accession>A0A0J6IES0</accession>
<dbReference type="STRING" id="1608994.TU86_13630"/>
<dbReference type="GO" id="GO:0004497">
    <property type="term" value="F:monooxygenase activity"/>
    <property type="evidence" value="ECO:0007669"/>
    <property type="project" value="UniProtKB-KW"/>
</dbReference>
<dbReference type="OrthoDB" id="9812192at2"/>
<evidence type="ECO:0000313" key="2">
    <source>
        <dbReference type="EMBL" id="KMN13125.1"/>
    </source>
</evidence>
<dbReference type="PANTHER" id="PTHR33336:SF3">
    <property type="entry name" value="ABM DOMAIN-CONTAINING PROTEIN"/>
    <property type="match status" value="1"/>
</dbReference>
<dbReference type="PATRIC" id="fig|1608994.3.peg.3380"/>
<dbReference type="InterPro" id="IPR011008">
    <property type="entry name" value="Dimeric_a/b-barrel"/>
</dbReference>
<keyword evidence="2" id="KW-0503">Monooxygenase</keyword>
<dbReference type="Pfam" id="PF03992">
    <property type="entry name" value="ABM"/>
    <property type="match status" value="1"/>
</dbReference>
<dbReference type="PROSITE" id="PS51725">
    <property type="entry name" value="ABM"/>
    <property type="match status" value="1"/>
</dbReference>
<protein>
    <submittedName>
        <fullName evidence="2">Antibiotic biosynthesis monooxygenase</fullName>
    </submittedName>
</protein>
<dbReference type="RefSeq" id="WP_048364850.1">
    <property type="nucleotide sequence ID" value="NZ_JAAEBV010000003.1"/>
</dbReference>
<reference evidence="2 3" key="1">
    <citation type="submission" date="2015-02" db="EMBL/GenBank/DDBJ databases">
        <title>Pseudomonas helleri sp. nov. and Pseudomonas weihenstephanensis sp. nov., isolated from raw cows milk.</title>
        <authorList>
            <person name="von Neubeck M."/>
            <person name="Huptas C."/>
            <person name="Wenning M."/>
            <person name="Scherer S."/>
        </authorList>
    </citation>
    <scope>NUCLEOTIDE SEQUENCE [LARGE SCALE GENOMIC DNA]</scope>
    <source>
        <strain evidence="2 3">DSM 29166</strain>
    </source>
</reference>
<dbReference type="SUPFAM" id="SSF54909">
    <property type="entry name" value="Dimeric alpha+beta barrel"/>
    <property type="match status" value="1"/>
</dbReference>
<keyword evidence="2" id="KW-0560">Oxidoreductase</keyword>
<dbReference type="GO" id="GO:0005829">
    <property type="term" value="C:cytosol"/>
    <property type="evidence" value="ECO:0007669"/>
    <property type="project" value="TreeGrafter"/>
</dbReference>
<dbReference type="AlphaFoldDB" id="A0A0J6IES0"/>
<dbReference type="Proteomes" id="UP000036325">
    <property type="component" value="Unassembled WGS sequence"/>
</dbReference>
<gene>
    <name evidence="2" type="ORF">TU86_13630</name>
</gene>